<dbReference type="Gene3D" id="2.60.120.330">
    <property type="entry name" value="B-lactam Antibiotic, Isopenicillin N Synthase, Chain"/>
    <property type="match status" value="1"/>
</dbReference>
<dbReference type="Pfam" id="PF07350">
    <property type="entry name" value="Gig2-like"/>
    <property type="match status" value="1"/>
</dbReference>
<dbReference type="KEGG" id="kne:92179633"/>
<protein>
    <recommendedName>
        <fullName evidence="4">DUF1479 domain protein</fullName>
    </recommendedName>
</protein>
<evidence type="ECO:0000313" key="2">
    <source>
        <dbReference type="EMBL" id="KAK8861552.1"/>
    </source>
</evidence>
<name>A0AAW0YU42_9TREE</name>
<reference evidence="2 3" key="1">
    <citation type="journal article" date="2024" name="bioRxiv">
        <title>Comparative genomics of Cryptococcus and Kwoniella reveals pathogenesis evolution and contrasting karyotype dynamics via intercentromeric recombination or chromosome fusion.</title>
        <authorList>
            <person name="Coelho M.A."/>
            <person name="David-Palma M."/>
            <person name="Shea T."/>
            <person name="Bowers K."/>
            <person name="McGinley-Smith S."/>
            <person name="Mohammad A.W."/>
            <person name="Gnirke A."/>
            <person name="Yurkov A.M."/>
            <person name="Nowrousian M."/>
            <person name="Sun S."/>
            <person name="Cuomo C.A."/>
            <person name="Heitman J."/>
        </authorList>
    </citation>
    <scope>NUCLEOTIDE SEQUENCE [LARGE SCALE GENOMIC DNA]</scope>
    <source>
        <strain evidence="2 3">CBS 13917</strain>
    </source>
</reference>
<dbReference type="PANTHER" id="PTHR30613:SF1">
    <property type="entry name" value="DUF1479 DOMAIN PROTEIN (AFU_ORTHOLOGUE AFUA_5G09280)"/>
    <property type="match status" value="1"/>
</dbReference>
<comment type="caution">
    <text evidence="2">The sequence shown here is derived from an EMBL/GenBank/DDBJ whole genome shotgun (WGS) entry which is preliminary data.</text>
</comment>
<feature type="region of interest" description="Disordered" evidence="1">
    <location>
        <begin position="32"/>
        <end position="61"/>
    </location>
</feature>
<keyword evidence="3" id="KW-1185">Reference proteome</keyword>
<gene>
    <name evidence="2" type="ORF">IAR55_002374</name>
</gene>
<dbReference type="RefSeq" id="XP_066804177.1">
    <property type="nucleotide sequence ID" value="XM_066945488.1"/>
</dbReference>
<dbReference type="SUPFAM" id="SSF51197">
    <property type="entry name" value="Clavaminate synthase-like"/>
    <property type="match status" value="1"/>
</dbReference>
<sequence>MLRTIDSHRVSRSMVMVKRGLRTEAVLEGSMQGSGSQAMLMGKQDVSSSTRQSTRKAREEGDISSVFASLAGESEKPLPDRFAQLKREIVGDEANQRRLVESWSRLTGHLEKVSCEIQERQQDCVPQTTYEEFTSSRSSDLVDRIKTCGSVIIRNVVQEETAQGWLERLREYIKLNPGVKGFPADDKQVFELYWSKVQLEARSHPRSMNVQKSLLRLFSHPPSARISTDTPLTYADRLRIRHPGDQQFALGPHVDGGSIERWEDETYRKVYKDVLKGNWEGFDAWTIGERGEAKQNLYDGPGSCGVFRAFQGWTSLSDTGPGEGTLRVYPLLKELTAYMMLRPLFREIHPRSSLTLQEYLAPANWTLDLETSRFPGSPPARGQEFNDGTHPHLQLDRTMVSMPRVKPGDQAWWHCDVIHAVEPTHQGSGPAAVLYIPAVPLTPQNADYVRDQRETFLKGTPAPDFPGGVGESQFVGKSEEGDVKSKEGRQAMGLEAFDLGEDLADGEREVRKRANEILGF</sequence>
<evidence type="ECO:0008006" key="4">
    <source>
        <dbReference type="Google" id="ProtNLM"/>
    </source>
</evidence>
<proteinExistence type="predicted"/>
<dbReference type="EMBL" id="JBCAWK010000004">
    <property type="protein sequence ID" value="KAK8861552.1"/>
    <property type="molecule type" value="Genomic_DNA"/>
</dbReference>
<feature type="compositionally biased region" description="Basic and acidic residues" evidence="1">
    <location>
        <begin position="477"/>
        <end position="489"/>
    </location>
</feature>
<feature type="region of interest" description="Disordered" evidence="1">
    <location>
        <begin position="459"/>
        <end position="489"/>
    </location>
</feature>
<dbReference type="GeneID" id="92179633"/>
<dbReference type="InterPro" id="IPR010856">
    <property type="entry name" value="Gig2-like"/>
</dbReference>
<dbReference type="PANTHER" id="PTHR30613">
    <property type="entry name" value="UNCHARACTERIZED PROTEIN YBIU-RELATED"/>
    <property type="match status" value="1"/>
</dbReference>
<dbReference type="Proteomes" id="UP001388673">
    <property type="component" value="Unassembled WGS sequence"/>
</dbReference>
<dbReference type="AlphaFoldDB" id="A0AAW0YU42"/>
<evidence type="ECO:0000313" key="3">
    <source>
        <dbReference type="Proteomes" id="UP001388673"/>
    </source>
</evidence>
<organism evidence="2 3">
    <name type="scientific">Kwoniella newhampshirensis</name>
    <dbReference type="NCBI Taxonomy" id="1651941"/>
    <lineage>
        <taxon>Eukaryota</taxon>
        <taxon>Fungi</taxon>
        <taxon>Dikarya</taxon>
        <taxon>Basidiomycota</taxon>
        <taxon>Agaricomycotina</taxon>
        <taxon>Tremellomycetes</taxon>
        <taxon>Tremellales</taxon>
        <taxon>Cryptococcaceae</taxon>
        <taxon>Kwoniella</taxon>
    </lineage>
</organism>
<dbReference type="InterPro" id="IPR027443">
    <property type="entry name" value="IPNS-like_sf"/>
</dbReference>
<accession>A0AAW0YU42</accession>
<evidence type="ECO:0000256" key="1">
    <source>
        <dbReference type="SAM" id="MobiDB-lite"/>
    </source>
</evidence>